<feature type="signal peptide" evidence="7">
    <location>
        <begin position="1"/>
        <end position="25"/>
    </location>
</feature>
<feature type="region of interest" description="Disordered" evidence="6">
    <location>
        <begin position="69"/>
        <end position="90"/>
    </location>
</feature>
<evidence type="ECO:0000313" key="15">
    <source>
        <dbReference type="Proteomes" id="UP000285301"/>
    </source>
</evidence>
<dbReference type="Pfam" id="PF00094">
    <property type="entry name" value="VWD"/>
    <property type="match status" value="1"/>
</dbReference>
<keyword evidence="2" id="KW-0758">Storage protein</keyword>
<evidence type="ECO:0000313" key="12">
    <source>
        <dbReference type="EMBL" id="RWS07819.1"/>
    </source>
</evidence>
<dbReference type="InterPro" id="IPR011030">
    <property type="entry name" value="Lipovitellin_superhlx_dom"/>
</dbReference>
<dbReference type="SMART" id="SM00638">
    <property type="entry name" value="LPD_N"/>
    <property type="match status" value="1"/>
</dbReference>
<evidence type="ECO:0000256" key="4">
    <source>
        <dbReference type="ARBA" id="ARBA00023180"/>
    </source>
</evidence>
<evidence type="ECO:0000313" key="11">
    <source>
        <dbReference type="EMBL" id="RWS07818.1"/>
    </source>
</evidence>
<dbReference type="InterPro" id="IPR015819">
    <property type="entry name" value="Lipid_transp_b-sht_shell"/>
</dbReference>
<dbReference type="SUPFAM" id="SSF56968">
    <property type="entry name" value="Lipovitellin-phosvitin complex, beta-sheet shell regions"/>
    <property type="match status" value="2"/>
</dbReference>
<evidence type="ECO:0000313" key="14">
    <source>
        <dbReference type="EMBL" id="RWS08253.1"/>
    </source>
</evidence>
<feature type="domain" description="Vitellogenin" evidence="8">
    <location>
        <begin position="340"/>
        <end position="1125"/>
    </location>
</feature>
<dbReference type="Pfam" id="PF01347">
    <property type="entry name" value="Vitellogenin_N"/>
    <property type="match status" value="2"/>
</dbReference>
<evidence type="ECO:0000256" key="3">
    <source>
        <dbReference type="ARBA" id="ARBA00023157"/>
    </source>
</evidence>
<evidence type="ECO:0000256" key="1">
    <source>
        <dbReference type="ARBA" id="ARBA00022729"/>
    </source>
</evidence>
<dbReference type="Gene3D" id="2.10.90.10">
    <property type="entry name" value="Cystine-knot cytokines"/>
    <property type="match status" value="1"/>
</dbReference>
<dbReference type="Gene3D" id="1.25.10.20">
    <property type="entry name" value="Vitellinogen, superhelical"/>
    <property type="match status" value="1"/>
</dbReference>
<dbReference type="PANTHER" id="PTHR23345">
    <property type="entry name" value="VITELLOGENIN-RELATED"/>
    <property type="match status" value="1"/>
</dbReference>
<evidence type="ECO:0000313" key="10">
    <source>
        <dbReference type="EMBL" id="RWS07112.1"/>
    </source>
</evidence>
<dbReference type="InterPro" id="IPR029034">
    <property type="entry name" value="Cystine-knot_cytokine"/>
</dbReference>
<evidence type="ECO:0000259" key="9">
    <source>
        <dbReference type="PROSITE" id="PS51233"/>
    </source>
</evidence>
<dbReference type="Proteomes" id="UP000285301">
    <property type="component" value="Unassembled WGS sequence"/>
</dbReference>
<dbReference type="Gene3D" id="2.20.80.10">
    <property type="entry name" value="Lipovitellin-phosvitin complex, chain A, domain 4"/>
    <property type="match status" value="1"/>
</dbReference>
<dbReference type="EMBL" id="NCKU01003661">
    <property type="protein sequence ID" value="RWS07112.1"/>
    <property type="molecule type" value="Genomic_DNA"/>
</dbReference>
<dbReference type="PANTHER" id="PTHR23345:SF15">
    <property type="entry name" value="VITELLOGENIN 1-RELATED"/>
    <property type="match status" value="1"/>
</dbReference>
<dbReference type="OrthoDB" id="160294at2759"/>
<sequence length="2156" mass="246713">MLTENLRFVFSTNCLFLFTISFCVSNKPLKQLDDDFLYPRIISWSEIEQRFRKDEQKYEQLLEKIRPTVASDTSSPVIPTPPSSSGDQQEELEVVASPPSYQEYHSRGKACVVELNGKKISCYQKTKLFRIKLEELKKEAIISPTNYLLYDRSFNSCHQAKHAIAPKTNESRLHNEKKSTLEVGNNQPYVYKDNMSNEHITGHCITSSYTLLRPYYLPNIDGELRFIVQDPEEDVNQCQPRAVCSLTPESYLHLQKNCDPKSVGTRFHCERKTCNHQLLAWDPLDPKRGPFIEMFEFECCCRCRMETLYPVSLMKFTLFVIAFLMVKVYAEQKTIKNVQYEPGFIYEYKYTSRLLAGIPKLASIYAGFELKADLILQPKTSRNVLMKLNNIEFGEINSKVERKSARNIGIVHIINREYQHLLTKSIQFTHEDGVIKSFIADAAETNWSLNIKKAILSLFYVNLTPQKIMRDARGNLVPRPISYEDLTYYGVYEKGVAGVCETVYEVKRVPYSSSSLAEKSFVLNVTKTRDFGNCITEPNVVNENFDIRGCLQFCNLQSPLSIVSGYYPIPQPVKDPYMKHCPCKKEVNSSPIDQFNFVLYNISTNDKSALIEEVASEGKVIYNTYGDKIMIMTHQNVLLVEQRPSRRLIIPAISSPVTHEEFDFRIPLSEIKAGSRRFYDIPFLHLSQPTTNEEQIANIHNIFDQIANSVIAADISIKADISLKIINSLKQLALSSIETLEITYKKIMAKIRLEKVQEKDQLMRKLFLDILPASGTNNAAVFIKRLVEASLVSDFEAKNLIETLPQNMFLPDVSTIDSYLDLCLNHKIKRNLTLYGSICIAFGKLVERGCVRINQNPGDIPIGKDLPQRPLNSEAQVIMRSTFNQHRNEPFEGSESNNWFAIFSHKTCKESDITKYVQNIARQFYESDNFHEKMIYAETLARMNVLQVLSLLSPIVTGQVSENACPGYHVESSALRIEECVFIRVAIIYSLHHLSDRFPKQLESLLIPVFKDKSEPYQVRIAAFSVISAVCVDDTFFESVIHSLITESNNQVRNYVYTALQGTRKLSIPCFKKNTKFSNRKGEVKHGFQYSNVIINDFYNAKHDFGMWSHFEWVANNKSSTPRGVYCSLGASNGPFINKWIEFRMNQKGIEALFEQMLGRNDLVDDLIDEMNRKWQQQRPRRASDSAKLALELLKKRFDFKHRIDENPKMSLLFKLFESGSFYAFDEQQIKSLINHIKSSFGEMAQSLIDGYTGHFIKVLMPASLERLIPSQIGFPVIVSHKHPIVLSLKIERAKLDLITSPKAIYPVGFNFTTFLTPQIIYSSIIDVSSVSSKQGQTYGTYVNSLTKAVLPFEIFVNYKKSKNLLSFSISTKLPQQIFIHKNEAKTYISQSELSFANFKSTNIIKTKPVPYKMEASFGQQFFGVGLRYQLTSENEWPKISFENFKSPGFITQIIELFNNPGLKNSEFHLHVTSDKEVSTYSADFTLGYKWVADEENVSDADDSDESSAFDESDSDNSNESFSESNESKSGEFNGSEIKILNSDSNESQENLDTFIRKLGAFSQKNSRNLSTESSEEYDLESFNSESSNVSSNEKENFDFANITSYILSYGSGSIKEVSKKLIEKTRKYWIWVYDKDFVEDDFIPGIVIHNLIFTAVSHGLKPSYFAAIIRFVHTPQFTINWVKMDIYLKTLLESHTNVINKLYFDFVVSYPQIFGDLSYDPSTTQDVKAKIKSEISWGPKCGNESGVVIDGSFEKNEDQTWRAEHLNGEQKSNHNHVQEWFYRQCENDKSKGIEMSYACELALLEHSQFNRFALNISYRNLLKEIHNISYKLDMAFKKAFYNYLDYGATNTNNLSNQINIAADYSTKISNIPLLNLYLTKPKETIVFKRIYVPNFTPPSIIYSYFDIFPKTYNVYKQTVSSCALMETSVRTFDNVTFTFPESNCQYLVAMDCSPYERWAIFATKLDSFANTKKVTILTGGKELKLMPAQQPESAQITIDGKTKEITTKKHEVFCSVRNCLKVYLHPSKSYFIPPVIVIEDSRNEILIKYDGKKLKVEVSQYYKGKTCGICGDNNGENENEFVGPNLCFCDRVDDFVNSYSLLRENCSKVITQKGKVKCPDRVPGVGSRALQLGKETTSSQDMLFEINLFASPHGH</sequence>
<evidence type="ECO:0000256" key="7">
    <source>
        <dbReference type="SAM" id="SignalP"/>
    </source>
</evidence>
<keyword evidence="15" id="KW-1185">Reference proteome</keyword>
<dbReference type="PROSITE" id="PS51211">
    <property type="entry name" value="VITELLOGENIN"/>
    <property type="match status" value="1"/>
</dbReference>
<dbReference type="SUPFAM" id="SSF57501">
    <property type="entry name" value="Cystine-knot cytokines"/>
    <property type="match status" value="1"/>
</dbReference>
<accession>A0A3S3RY97</accession>
<dbReference type="GO" id="GO:0045735">
    <property type="term" value="F:nutrient reservoir activity"/>
    <property type="evidence" value="ECO:0007669"/>
    <property type="project" value="UniProtKB-KW"/>
</dbReference>
<keyword evidence="4" id="KW-0325">Glycoprotein</keyword>
<reference evidence="13" key="2">
    <citation type="submission" date="2018-11" db="EMBL/GenBank/DDBJ databases">
        <title>Trombidioid mite genomics.</title>
        <authorList>
            <person name="Dong X."/>
        </authorList>
    </citation>
    <scope>NUCLEOTIDE SEQUENCE</scope>
    <source>
        <strain evidence="13">UoL-WK</strain>
    </source>
</reference>
<evidence type="ECO:0000256" key="6">
    <source>
        <dbReference type="SAM" id="MobiDB-lite"/>
    </source>
</evidence>
<organism evidence="13 15">
    <name type="scientific">Dinothrombium tinctorium</name>
    <dbReference type="NCBI Taxonomy" id="1965070"/>
    <lineage>
        <taxon>Eukaryota</taxon>
        <taxon>Metazoa</taxon>
        <taxon>Ecdysozoa</taxon>
        <taxon>Arthropoda</taxon>
        <taxon>Chelicerata</taxon>
        <taxon>Arachnida</taxon>
        <taxon>Acari</taxon>
        <taxon>Acariformes</taxon>
        <taxon>Trombidiformes</taxon>
        <taxon>Prostigmata</taxon>
        <taxon>Anystina</taxon>
        <taxon>Parasitengona</taxon>
        <taxon>Trombidioidea</taxon>
        <taxon>Trombidiidae</taxon>
        <taxon>Dinothrombium</taxon>
    </lineage>
</organism>
<dbReference type="EMBL" id="NCKU01003286">
    <property type="protein sequence ID" value="RWS07821.1"/>
    <property type="molecule type" value="Genomic_DNA"/>
</dbReference>
<dbReference type="Gene3D" id="2.30.230.10">
    <property type="entry name" value="Lipovitellin, beta-sheet shell regions, chain A"/>
    <property type="match status" value="1"/>
</dbReference>
<dbReference type="PROSITE" id="PS51233">
    <property type="entry name" value="VWFD"/>
    <property type="match status" value="1"/>
</dbReference>
<dbReference type="Pfam" id="PF16077">
    <property type="entry name" value="Spaetzle"/>
    <property type="match status" value="1"/>
</dbReference>
<dbReference type="InterPro" id="IPR015255">
    <property type="entry name" value="Vitellinogen_open_b-sht"/>
</dbReference>
<dbReference type="STRING" id="1965070.A0A3S3RY97"/>
<name>A0A3S3RY97_9ACAR</name>
<protein>
    <submittedName>
        <fullName evidence="13">Vitellogenin-like protein</fullName>
    </submittedName>
</protein>
<feature type="region of interest" description="Disordered" evidence="6">
    <location>
        <begin position="1498"/>
        <end position="1534"/>
    </location>
</feature>
<gene>
    <name evidence="13" type="ORF">B4U79_16107</name>
    <name evidence="12" type="ORF">B4U79_16108</name>
    <name evidence="11" type="ORF">B4U79_16109</name>
    <name evidence="10" type="ORF">B4U79_16157</name>
    <name evidence="14" type="ORF">B4U79_17795</name>
</gene>
<dbReference type="EMBL" id="NCKU01003064">
    <property type="protein sequence ID" value="RWS08253.1"/>
    <property type="molecule type" value="Genomic_DNA"/>
</dbReference>
<keyword evidence="1 7" id="KW-0732">Signal</keyword>
<dbReference type="SMART" id="SM00216">
    <property type="entry name" value="VWD"/>
    <property type="match status" value="1"/>
</dbReference>
<evidence type="ECO:0000313" key="13">
    <source>
        <dbReference type="EMBL" id="RWS07821.1"/>
    </source>
</evidence>
<dbReference type="InterPro" id="IPR032104">
    <property type="entry name" value="Spaetzle"/>
</dbReference>
<dbReference type="InterPro" id="IPR015816">
    <property type="entry name" value="Vitellinogen_b-sht_N"/>
</dbReference>
<feature type="domain" description="VWFD" evidence="9">
    <location>
        <begin position="1921"/>
        <end position="2108"/>
    </location>
</feature>
<feature type="compositionally biased region" description="Acidic residues" evidence="6">
    <location>
        <begin position="1498"/>
        <end position="1517"/>
    </location>
</feature>
<evidence type="ECO:0000256" key="5">
    <source>
        <dbReference type="PROSITE-ProRule" id="PRU00557"/>
    </source>
</evidence>
<dbReference type="InterPro" id="IPR001747">
    <property type="entry name" value="Vitellogenin_N"/>
</dbReference>
<comment type="caution">
    <text evidence="5">Lacks conserved residue(s) required for the propagation of feature annotation.</text>
</comment>
<reference evidence="13 15" key="1">
    <citation type="journal article" date="2018" name="Gigascience">
        <title>Genomes of trombidid mites reveal novel predicted allergens and laterally-transferred genes associated with secondary metabolism.</title>
        <authorList>
            <person name="Dong X."/>
            <person name="Chaisiri K."/>
            <person name="Xia D."/>
            <person name="Armstrong S.D."/>
            <person name="Fang Y."/>
            <person name="Donnelly M.J."/>
            <person name="Kadowaki T."/>
            <person name="McGarry J.W."/>
            <person name="Darby A.C."/>
            <person name="Makepeace B.L."/>
        </authorList>
    </citation>
    <scope>NUCLEOTIDE SEQUENCE [LARGE SCALE GENOMIC DNA]</scope>
    <source>
        <strain evidence="13">UoL-WK</strain>
    </source>
</reference>
<dbReference type="InterPro" id="IPR001846">
    <property type="entry name" value="VWF_type-D"/>
</dbReference>
<dbReference type="InterPro" id="IPR050733">
    <property type="entry name" value="Vitellogenin/Apolipophorin"/>
</dbReference>
<dbReference type="Pfam" id="PF09172">
    <property type="entry name" value="Vit_open_b-sht"/>
    <property type="match status" value="1"/>
</dbReference>
<dbReference type="GO" id="GO:0005319">
    <property type="term" value="F:lipid transporter activity"/>
    <property type="evidence" value="ECO:0007669"/>
    <property type="project" value="InterPro"/>
</dbReference>
<proteinExistence type="predicted"/>
<dbReference type="SMART" id="SM01169">
    <property type="entry name" value="DUF1943"/>
    <property type="match status" value="1"/>
</dbReference>
<keyword evidence="3" id="KW-1015">Disulfide bond</keyword>
<dbReference type="SUPFAM" id="SSF48431">
    <property type="entry name" value="Lipovitellin-phosvitin complex, superhelical domain"/>
    <property type="match status" value="1"/>
</dbReference>
<evidence type="ECO:0000256" key="2">
    <source>
        <dbReference type="ARBA" id="ARBA00022761"/>
    </source>
</evidence>
<comment type="caution">
    <text evidence="13">The sequence shown here is derived from an EMBL/GenBank/DDBJ whole genome shotgun (WGS) entry which is preliminary data.</text>
</comment>
<dbReference type="EMBL" id="NCKU01003288">
    <property type="protein sequence ID" value="RWS07818.1"/>
    <property type="molecule type" value="Genomic_DNA"/>
</dbReference>
<feature type="chain" id="PRO_5033399080" evidence="7">
    <location>
        <begin position="26"/>
        <end position="2156"/>
    </location>
</feature>
<evidence type="ECO:0000259" key="8">
    <source>
        <dbReference type="PROSITE" id="PS51211"/>
    </source>
</evidence>
<dbReference type="EMBL" id="NCKU01003287">
    <property type="protein sequence ID" value="RWS07819.1"/>
    <property type="molecule type" value="Genomic_DNA"/>
</dbReference>